<gene>
    <name evidence="6" type="ORF">APUU_30062S</name>
</gene>
<dbReference type="KEGG" id="apuu:APUU_30062S"/>
<protein>
    <submittedName>
        <fullName evidence="6">Putative NRPS-like protein biosynthetic cluster</fullName>
    </submittedName>
</protein>
<name>A0A7R8AKP1_9EURO</name>
<evidence type="ECO:0000313" key="6">
    <source>
        <dbReference type="EMBL" id="BCS21837.1"/>
    </source>
</evidence>
<accession>A0A7R8AKP1</accession>
<dbReference type="GO" id="GO:0044550">
    <property type="term" value="P:secondary metabolite biosynthetic process"/>
    <property type="evidence" value="ECO:0007669"/>
    <property type="project" value="TreeGrafter"/>
</dbReference>
<dbReference type="GeneID" id="64971842"/>
<dbReference type="SUPFAM" id="SSF47336">
    <property type="entry name" value="ACP-like"/>
    <property type="match status" value="1"/>
</dbReference>
<dbReference type="InterPro" id="IPR009081">
    <property type="entry name" value="PP-bd_ACP"/>
</dbReference>
<dbReference type="SUPFAM" id="SSF52777">
    <property type="entry name" value="CoA-dependent acyltransferases"/>
    <property type="match status" value="2"/>
</dbReference>
<dbReference type="InterPro" id="IPR036736">
    <property type="entry name" value="ACP-like_sf"/>
</dbReference>
<dbReference type="SMART" id="SM00823">
    <property type="entry name" value="PKS_PP"/>
    <property type="match status" value="1"/>
</dbReference>
<organism evidence="6 7">
    <name type="scientific">Aspergillus puulaauensis</name>
    <dbReference type="NCBI Taxonomy" id="1220207"/>
    <lineage>
        <taxon>Eukaryota</taxon>
        <taxon>Fungi</taxon>
        <taxon>Dikarya</taxon>
        <taxon>Ascomycota</taxon>
        <taxon>Pezizomycotina</taxon>
        <taxon>Eurotiomycetes</taxon>
        <taxon>Eurotiomycetidae</taxon>
        <taxon>Eurotiales</taxon>
        <taxon>Aspergillaceae</taxon>
        <taxon>Aspergillus</taxon>
    </lineage>
</organism>
<dbReference type="OrthoDB" id="416786at2759"/>
<keyword evidence="2" id="KW-0597">Phosphoprotein</keyword>
<dbReference type="Gene3D" id="3.40.50.12780">
    <property type="entry name" value="N-terminal domain of ligase-like"/>
    <property type="match status" value="1"/>
</dbReference>
<dbReference type="Gene3D" id="3.30.559.30">
    <property type="entry name" value="Nonribosomal peptide synthetase, condensation domain"/>
    <property type="match status" value="1"/>
</dbReference>
<dbReference type="Gene3D" id="1.10.1200.10">
    <property type="entry name" value="ACP-like"/>
    <property type="match status" value="1"/>
</dbReference>
<dbReference type="InterPro" id="IPR042099">
    <property type="entry name" value="ANL_N_sf"/>
</dbReference>
<dbReference type="Pfam" id="PF00668">
    <property type="entry name" value="Condensation"/>
    <property type="match status" value="1"/>
</dbReference>
<evidence type="ECO:0000256" key="3">
    <source>
        <dbReference type="ARBA" id="ARBA00022598"/>
    </source>
</evidence>
<evidence type="ECO:0000256" key="2">
    <source>
        <dbReference type="ARBA" id="ARBA00022553"/>
    </source>
</evidence>
<dbReference type="InterPro" id="IPR023213">
    <property type="entry name" value="CAT-like_dom_sf"/>
</dbReference>
<dbReference type="InterPro" id="IPR001242">
    <property type="entry name" value="Condensation_dom"/>
</dbReference>
<dbReference type="FunFam" id="3.30.300.30:FF:000015">
    <property type="entry name" value="Nonribosomal peptide synthase SidD"/>
    <property type="match status" value="1"/>
</dbReference>
<dbReference type="PANTHER" id="PTHR45527:SF3">
    <property type="entry name" value="SIDEROPHORE SYNTHETASE (EUROFUNG)"/>
    <property type="match status" value="1"/>
</dbReference>
<dbReference type="PROSITE" id="PS50075">
    <property type="entry name" value="CARRIER"/>
    <property type="match status" value="1"/>
</dbReference>
<keyword evidence="1" id="KW-0596">Phosphopantetheine</keyword>
<comment type="similarity">
    <text evidence="4">Belongs to the NRP synthetase family.</text>
</comment>
<evidence type="ECO:0000256" key="1">
    <source>
        <dbReference type="ARBA" id="ARBA00022450"/>
    </source>
</evidence>
<evidence type="ECO:0000256" key="4">
    <source>
        <dbReference type="ARBA" id="ARBA00029454"/>
    </source>
</evidence>
<dbReference type="Gene3D" id="3.30.559.10">
    <property type="entry name" value="Chloramphenicol acetyltransferase-like domain"/>
    <property type="match status" value="2"/>
</dbReference>
<dbReference type="RefSeq" id="XP_041554031.1">
    <property type="nucleotide sequence ID" value="XM_041701113.1"/>
</dbReference>
<dbReference type="InterPro" id="IPR020806">
    <property type="entry name" value="PKS_PP-bd"/>
</dbReference>
<keyword evidence="7" id="KW-1185">Reference proteome</keyword>
<dbReference type="CDD" id="cd19542">
    <property type="entry name" value="CT_NRPS-like"/>
    <property type="match status" value="1"/>
</dbReference>
<dbReference type="GO" id="GO:0031177">
    <property type="term" value="F:phosphopantetheine binding"/>
    <property type="evidence" value="ECO:0007669"/>
    <property type="project" value="InterPro"/>
</dbReference>
<evidence type="ECO:0000259" key="5">
    <source>
        <dbReference type="PROSITE" id="PS50075"/>
    </source>
</evidence>
<dbReference type="Proteomes" id="UP000654913">
    <property type="component" value="Chromosome 3"/>
</dbReference>
<feature type="domain" description="Carrier" evidence="5">
    <location>
        <begin position="170"/>
        <end position="246"/>
    </location>
</feature>
<dbReference type="AlphaFoldDB" id="A0A7R8AKP1"/>
<reference evidence="6" key="1">
    <citation type="submission" date="2021-01" db="EMBL/GenBank/DDBJ databases">
        <authorList>
            <consortium name="Aspergillus puulaauensis MK2 genome sequencing consortium"/>
            <person name="Kazuki M."/>
            <person name="Futagami T."/>
        </authorList>
    </citation>
    <scope>NUCLEOTIDE SEQUENCE</scope>
    <source>
        <strain evidence="6">MK2</strain>
    </source>
</reference>
<dbReference type="PROSITE" id="PS00012">
    <property type="entry name" value="PHOSPHOPANTETHEINE"/>
    <property type="match status" value="1"/>
</dbReference>
<evidence type="ECO:0000313" key="7">
    <source>
        <dbReference type="Proteomes" id="UP000654913"/>
    </source>
</evidence>
<proteinExistence type="inferred from homology"/>
<dbReference type="PANTHER" id="PTHR45527">
    <property type="entry name" value="NONRIBOSOMAL PEPTIDE SYNTHETASE"/>
    <property type="match status" value="1"/>
</dbReference>
<reference evidence="6" key="2">
    <citation type="submission" date="2021-02" db="EMBL/GenBank/DDBJ databases">
        <title>Aspergillus puulaauensis MK2 genome sequence.</title>
        <authorList>
            <person name="Futagami T."/>
            <person name="Mori K."/>
            <person name="Kadooka C."/>
            <person name="Tanaka T."/>
        </authorList>
    </citation>
    <scope>NUCLEOTIDE SEQUENCE</scope>
    <source>
        <strain evidence="6">MK2</strain>
    </source>
</reference>
<dbReference type="InterPro" id="IPR045851">
    <property type="entry name" value="AMP-bd_C_sf"/>
</dbReference>
<dbReference type="GO" id="GO:0005737">
    <property type="term" value="C:cytoplasm"/>
    <property type="evidence" value="ECO:0007669"/>
    <property type="project" value="TreeGrafter"/>
</dbReference>
<dbReference type="GO" id="GO:0016874">
    <property type="term" value="F:ligase activity"/>
    <property type="evidence" value="ECO:0007669"/>
    <property type="project" value="UniProtKB-KW"/>
</dbReference>
<dbReference type="Pfam" id="PF00550">
    <property type="entry name" value="PP-binding"/>
    <property type="match status" value="1"/>
</dbReference>
<sequence>MKDFRPAGKGRVYKSGDLVQYNPDDTFRFIGRKDTQVKLRGQRIELGEVEFRLRQCLPAVHNVVAEVITPSGSNANAVLVAFVHLAMTSDGSKTLFLAPTEELRAISLAAQTELRGMVPGYMVPGLFIPLGHIPRTTSGKIDRRQLRDRASSLPRTEFDLFMATRGPTEKPFAELEKRLQAILVSVTDLSIDEMGVKNNIFHLGADSITAMKMVTAARKRGISISVADIFSHPTIHDLAEFHNTRIPQHRAVSSGSNVSSVVPGSVFGFTNQGSFIQSIDCADLPFNTQDIYDALPASQGQEDQLIRGTFYFMLDFDRPIDCDRLEKACGGLVQRHTIFRTVFIPTKKDSREAPMLGALITRVTLVQGSDDRTTLILRISHAQYDGMSISIMWRDLVDLYEGRQLPDPIEYSTHVQKWLAAGTSQAYEFWWALLDASSMTYITDKHLAEKDASLSSLVYIESTIALPDPPHGITMATLIKAAWSLVLTELTGDRDVVFGQTTSGRSSTNSDAENLVGLCINAIPVRVQYNPDWTLLDLLRHVQNQHGESLPFESVELRDIVSRSTPWPQGTRFGSIVTHQNIDVDKPFSLGGTQPSMRVFHQHKPPSHVSISTYPRGHELLIELGASNQVLMLLQSTTPADIYSLILFST</sequence>
<dbReference type="SUPFAM" id="SSF56801">
    <property type="entry name" value="Acetyl-CoA synthetase-like"/>
    <property type="match status" value="1"/>
</dbReference>
<dbReference type="GO" id="GO:0043041">
    <property type="term" value="P:amino acid activation for nonribosomal peptide biosynthetic process"/>
    <property type="evidence" value="ECO:0007669"/>
    <property type="project" value="TreeGrafter"/>
</dbReference>
<dbReference type="Gene3D" id="3.30.300.30">
    <property type="match status" value="1"/>
</dbReference>
<dbReference type="EMBL" id="AP024445">
    <property type="protein sequence ID" value="BCS21837.1"/>
    <property type="molecule type" value="Genomic_DNA"/>
</dbReference>
<keyword evidence="3" id="KW-0436">Ligase</keyword>
<dbReference type="InterPro" id="IPR006162">
    <property type="entry name" value="Ppantetheine_attach_site"/>
</dbReference>